<dbReference type="GO" id="GO:0005634">
    <property type="term" value="C:nucleus"/>
    <property type="evidence" value="ECO:0007669"/>
    <property type="project" value="UniProtKB-SubCell"/>
</dbReference>
<dbReference type="GO" id="GO:0017183">
    <property type="term" value="P:protein histidyl modification to diphthamide"/>
    <property type="evidence" value="ECO:0007669"/>
    <property type="project" value="InterPro"/>
</dbReference>
<dbReference type="AlphaFoldDB" id="A0AAV8SUQ5"/>
<dbReference type="GO" id="GO:0005829">
    <property type="term" value="C:cytosol"/>
    <property type="evidence" value="ECO:0007669"/>
    <property type="project" value="TreeGrafter"/>
</dbReference>
<accession>A0AAV8SUQ5</accession>
<dbReference type="InterPro" id="IPR036869">
    <property type="entry name" value="J_dom_sf"/>
</dbReference>
<dbReference type="GO" id="GO:0046872">
    <property type="term" value="F:metal ion binding"/>
    <property type="evidence" value="ECO:0007669"/>
    <property type="project" value="UniProtKB-KW"/>
</dbReference>
<dbReference type="SUPFAM" id="SSF144217">
    <property type="entry name" value="CSL zinc finger"/>
    <property type="match status" value="1"/>
</dbReference>
<dbReference type="Pfam" id="PF05207">
    <property type="entry name" value="Zn_ribbon_CSL"/>
    <property type="match status" value="1"/>
</dbReference>
<dbReference type="CDD" id="cd06257">
    <property type="entry name" value="DnaJ"/>
    <property type="match status" value="1"/>
</dbReference>
<keyword evidence="6" id="KW-0539">Nucleus</keyword>
<dbReference type="PROSITE" id="PS51074">
    <property type="entry name" value="DPH_MB"/>
    <property type="match status" value="1"/>
</dbReference>
<dbReference type="PANTHER" id="PTHR21454">
    <property type="entry name" value="DPH3 HOMOLOG-RELATED"/>
    <property type="match status" value="1"/>
</dbReference>
<feature type="domain" description="DPH-type MB" evidence="8">
    <location>
        <begin position="86"/>
        <end position="165"/>
    </location>
</feature>
<dbReference type="InterPro" id="IPR001623">
    <property type="entry name" value="DnaJ_domain"/>
</dbReference>
<name>A0AAV8SUQ5_9ROSI</name>
<evidence type="ECO:0000259" key="8">
    <source>
        <dbReference type="PROSITE" id="PS51074"/>
    </source>
</evidence>
<evidence type="ECO:0000256" key="3">
    <source>
        <dbReference type="ARBA" id="ARBA00006169"/>
    </source>
</evidence>
<dbReference type="Gene3D" id="3.10.660.10">
    <property type="entry name" value="DPH Zinc finger"/>
    <property type="match status" value="1"/>
</dbReference>
<feature type="domain" description="J" evidence="7">
    <location>
        <begin position="11"/>
        <end position="77"/>
    </location>
</feature>
<dbReference type="PROSITE" id="PS50076">
    <property type="entry name" value="DNAJ_2"/>
    <property type="match status" value="1"/>
</dbReference>
<dbReference type="InterPro" id="IPR007872">
    <property type="entry name" value="DPH_MB_dom"/>
</dbReference>
<gene>
    <name evidence="9" type="ORF">K2173_024293</name>
</gene>
<evidence type="ECO:0000256" key="1">
    <source>
        <dbReference type="ARBA" id="ARBA00004123"/>
    </source>
</evidence>
<evidence type="ECO:0008006" key="11">
    <source>
        <dbReference type="Google" id="ProtNLM"/>
    </source>
</evidence>
<proteinExistence type="inferred from homology"/>
<organism evidence="9 10">
    <name type="scientific">Erythroxylum novogranatense</name>
    <dbReference type="NCBI Taxonomy" id="1862640"/>
    <lineage>
        <taxon>Eukaryota</taxon>
        <taxon>Viridiplantae</taxon>
        <taxon>Streptophyta</taxon>
        <taxon>Embryophyta</taxon>
        <taxon>Tracheophyta</taxon>
        <taxon>Spermatophyta</taxon>
        <taxon>Magnoliopsida</taxon>
        <taxon>eudicotyledons</taxon>
        <taxon>Gunneridae</taxon>
        <taxon>Pentapetalae</taxon>
        <taxon>rosids</taxon>
        <taxon>fabids</taxon>
        <taxon>Malpighiales</taxon>
        <taxon>Erythroxylaceae</taxon>
        <taxon>Erythroxylum</taxon>
    </lineage>
</organism>
<evidence type="ECO:0000313" key="10">
    <source>
        <dbReference type="Proteomes" id="UP001159364"/>
    </source>
</evidence>
<dbReference type="SMART" id="SM00271">
    <property type="entry name" value="DnaJ"/>
    <property type="match status" value="1"/>
</dbReference>
<dbReference type="SUPFAM" id="SSF46565">
    <property type="entry name" value="Chaperone J-domain"/>
    <property type="match status" value="1"/>
</dbReference>
<dbReference type="Gene3D" id="1.10.287.110">
    <property type="entry name" value="DnaJ domain"/>
    <property type="match status" value="1"/>
</dbReference>
<dbReference type="PANTHER" id="PTHR21454:SF47">
    <property type="entry name" value="DNAJ HEAT SHOCK N-TERMINAL DOMAIN-CONTAINING PROTEIN"/>
    <property type="match status" value="1"/>
</dbReference>
<evidence type="ECO:0000256" key="6">
    <source>
        <dbReference type="ARBA" id="ARBA00023242"/>
    </source>
</evidence>
<protein>
    <recommendedName>
        <fullName evidence="11">DPH4 homolog</fullName>
    </recommendedName>
</protein>
<comment type="subcellular location">
    <subcellularLocation>
        <location evidence="2">Cytoplasm</location>
    </subcellularLocation>
    <subcellularLocation>
        <location evidence="1">Nucleus</location>
    </subcellularLocation>
</comment>
<evidence type="ECO:0000259" key="7">
    <source>
        <dbReference type="PROSITE" id="PS50076"/>
    </source>
</evidence>
<evidence type="ECO:0000256" key="5">
    <source>
        <dbReference type="ARBA" id="ARBA00023004"/>
    </source>
</evidence>
<evidence type="ECO:0000256" key="4">
    <source>
        <dbReference type="ARBA" id="ARBA00022723"/>
    </source>
</evidence>
<keyword evidence="4" id="KW-0479">Metal-binding</keyword>
<dbReference type="EMBL" id="JAIWQS010000009">
    <property type="protein sequence ID" value="KAJ8755749.1"/>
    <property type="molecule type" value="Genomic_DNA"/>
</dbReference>
<dbReference type="InterPro" id="IPR036671">
    <property type="entry name" value="DPH_MB_sf"/>
</dbReference>
<dbReference type="Proteomes" id="UP001159364">
    <property type="component" value="Linkage Group LG09"/>
</dbReference>
<dbReference type="PRINTS" id="PR00625">
    <property type="entry name" value="JDOMAIN"/>
</dbReference>
<keyword evidence="5" id="KW-0408">Iron</keyword>
<comment type="caution">
    <text evidence="9">The sequence shown here is derived from an EMBL/GenBank/DDBJ whole genome shotgun (WGS) entry which is preliminary data.</text>
</comment>
<comment type="similarity">
    <text evidence="3">Belongs to the DPH4 family.</text>
</comment>
<evidence type="ECO:0000313" key="9">
    <source>
        <dbReference type="EMBL" id="KAJ8755749.1"/>
    </source>
</evidence>
<dbReference type="Pfam" id="PF00226">
    <property type="entry name" value="DnaJ"/>
    <property type="match status" value="1"/>
</dbReference>
<evidence type="ECO:0000256" key="2">
    <source>
        <dbReference type="ARBA" id="ARBA00004496"/>
    </source>
</evidence>
<sequence length="176" mass="20000">MLQWKNTSHETYYVTLSVKEDATLEEIRSSYRSALLTCHPDKLQTQTSCESDRFLKVQQAWEILGNPKSRAAYDNELRASRHDLGVAEELSLEDMTIKDDALVLILSYQCRCGDYFSVDSSELRNVGFKVSREESELWFETPDGLPASVVIPCGSCSLQVRLLFITDIKVPIPDRS</sequence>
<keyword evidence="10" id="KW-1185">Reference proteome</keyword>
<reference evidence="9 10" key="1">
    <citation type="submission" date="2021-09" db="EMBL/GenBank/DDBJ databases">
        <title>Genomic insights and catalytic innovation underlie evolution of tropane alkaloids biosynthesis.</title>
        <authorList>
            <person name="Wang Y.-J."/>
            <person name="Tian T."/>
            <person name="Huang J.-P."/>
            <person name="Huang S.-X."/>
        </authorList>
    </citation>
    <scope>NUCLEOTIDE SEQUENCE [LARGE SCALE GENOMIC DNA]</scope>
    <source>
        <strain evidence="9">KIB-2018</strain>
        <tissue evidence="9">Leaf</tissue>
    </source>
</reference>
<dbReference type="InterPro" id="IPR044248">
    <property type="entry name" value="DPH3/4-like"/>
</dbReference>